<dbReference type="Proteomes" id="UP001278500">
    <property type="component" value="Unassembled WGS sequence"/>
</dbReference>
<keyword evidence="8 21" id="KW-0378">Hydrolase</keyword>
<dbReference type="AlphaFoldDB" id="A0AAE0MUB8"/>
<evidence type="ECO:0000256" key="17">
    <source>
        <dbReference type="RuleBase" id="RU003932"/>
    </source>
</evidence>
<dbReference type="InterPro" id="IPR019762">
    <property type="entry name" value="Dynamin_GTPase_CS"/>
</dbReference>
<comment type="catalytic activity">
    <reaction evidence="16">
        <text>GTP + H2O = GDP + phosphate + H(+)</text>
        <dbReference type="Rhea" id="RHEA:19669"/>
        <dbReference type="ChEBI" id="CHEBI:15377"/>
        <dbReference type="ChEBI" id="CHEBI:15378"/>
        <dbReference type="ChEBI" id="CHEBI:37565"/>
        <dbReference type="ChEBI" id="CHEBI:43474"/>
        <dbReference type="ChEBI" id="CHEBI:58189"/>
        <dbReference type="EC" id="3.6.5.5"/>
    </reaction>
</comment>
<keyword evidence="6 17" id="KW-0547">Nucleotide-binding</keyword>
<evidence type="ECO:0000256" key="2">
    <source>
        <dbReference type="ARBA" id="ARBA00004569"/>
    </source>
</evidence>
<dbReference type="GO" id="GO:0008017">
    <property type="term" value="F:microtubule binding"/>
    <property type="evidence" value="ECO:0007669"/>
    <property type="project" value="TreeGrafter"/>
</dbReference>
<dbReference type="GO" id="GO:0005874">
    <property type="term" value="C:microtubule"/>
    <property type="evidence" value="ECO:0007669"/>
    <property type="project" value="TreeGrafter"/>
</dbReference>
<evidence type="ECO:0000256" key="16">
    <source>
        <dbReference type="ARBA" id="ARBA00048040"/>
    </source>
</evidence>
<evidence type="ECO:0000256" key="8">
    <source>
        <dbReference type="ARBA" id="ARBA00022801"/>
    </source>
</evidence>
<dbReference type="PANTHER" id="PTHR11566:SF212">
    <property type="entry name" value="DYNAMIN"/>
    <property type="match status" value="1"/>
</dbReference>
<evidence type="ECO:0000313" key="21">
    <source>
        <dbReference type="EMBL" id="KAK3351292.1"/>
    </source>
</evidence>
<dbReference type="GO" id="GO:0061024">
    <property type="term" value="P:membrane organization"/>
    <property type="evidence" value="ECO:0007669"/>
    <property type="project" value="UniProtKB-ARBA"/>
</dbReference>
<feature type="compositionally biased region" description="Gly residues" evidence="18">
    <location>
        <begin position="162"/>
        <end position="174"/>
    </location>
</feature>
<evidence type="ECO:0000313" key="22">
    <source>
        <dbReference type="Proteomes" id="UP001278500"/>
    </source>
</evidence>
<keyword evidence="13 17" id="KW-0342">GTP-binding</keyword>
<protein>
    <recommendedName>
        <fullName evidence="3">dynamin GTPase</fullName>
        <ecNumber evidence="3">3.6.5.5</ecNumber>
    </recommendedName>
</protein>
<dbReference type="GO" id="GO:0005758">
    <property type="term" value="C:mitochondrial intermembrane space"/>
    <property type="evidence" value="ECO:0007669"/>
    <property type="project" value="UniProtKB-SubCell"/>
</dbReference>
<keyword evidence="14" id="KW-0472">Membrane</keyword>
<keyword evidence="12" id="KW-0496">Mitochondrion</keyword>
<feature type="domain" description="GED" evidence="19">
    <location>
        <begin position="805"/>
        <end position="898"/>
    </location>
</feature>
<keyword evidence="22" id="KW-1185">Reference proteome</keyword>
<dbReference type="SUPFAM" id="SSF52540">
    <property type="entry name" value="P-loop containing nucleoside triphosphate hydrolases"/>
    <property type="match status" value="1"/>
</dbReference>
<evidence type="ECO:0000256" key="14">
    <source>
        <dbReference type="ARBA" id="ARBA00023136"/>
    </source>
</evidence>
<evidence type="ECO:0000259" key="19">
    <source>
        <dbReference type="PROSITE" id="PS51388"/>
    </source>
</evidence>
<keyword evidence="9" id="KW-0460">Magnesium</keyword>
<evidence type="ECO:0000256" key="7">
    <source>
        <dbReference type="ARBA" id="ARBA00022792"/>
    </source>
</evidence>
<dbReference type="PROSITE" id="PS51388">
    <property type="entry name" value="GED"/>
    <property type="match status" value="1"/>
</dbReference>
<evidence type="ECO:0000256" key="18">
    <source>
        <dbReference type="SAM" id="MobiDB-lite"/>
    </source>
</evidence>
<reference evidence="21" key="1">
    <citation type="journal article" date="2023" name="Mol. Phylogenet. Evol.">
        <title>Genome-scale phylogeny and comparative genomics of the fungal order Sordariales.</title>
        <authorList>
            <person name="Hensen N."/>
            <person name="Bonometti L."/>
            <person name="Westerberg I."/>
            <person name="Brannstrom I.O."/>
            <person name="Guillou S."/>
            <person name="Cros-Aarteil S."/>
            <person name="Calhoun S."/>
            <person name="Haridas S."/>
            <person name="Kuo A."/>
            <person name="Mondo S."/>
            <person name="Pangilinan J."/>
            <person name="Riley R."/>
            <person name="LaButti K."/>
            <person name="Andreopoulos B."/>
            <person name="Lipzen A."/>
            <person name="Chen C."/>
            <person name="Yan M."/>
            <person name="Daum C."/>
            <person name="Ng V."/>
            <person name="Clum A."/>
            <person name="Steindorff A."/>
            <person name="Ohm R.A."/>
            <person name="Martin F."/>
            <person name="Silar P."/>
            <person name="Natvig D.O."/>
            <person name="Lalanne C."/>
            <person name="Gautier V."/>
            <person name="Ament-Velasquez S.L."/>
            <person name="Kruys A."/>
            <person name="Hutchinson M.I."/>
            <person name="Powell A.J."/>
            <person name="Barry K."/>
            <person name="Miller A.N."/>
            <person name="Grigoriev I.V."/>
            <person name="Debuchy R."/>
            <person name="Gladieux P."/>
            <person name="Hiltunen Thoren M."/>
            <person name="Johannesson H."/>
        </authorList>
    </citation>
    <scope>NUCLEOTIDE SEQUENCE</scope>
    <source>
        <strain evidence="21">CBS 560.94</strain>
    </source>
</reference>
<dbReference type="GO" id="GO:0005525">
    <property type="term" value="F:GTP binding"/>
    <property type="evidence" value="ECO:0007669"/>
    <property type="project" value="UniProtKB-KW"/>
</dbReference>
<name>A0AAE0MUB8_9PEZI</name>
<evidence type="ECO:0000256" key="5">
    <source>
        <dbReference type="ARBA" id="ARBA00022723"/>
    </source>
</evidence>
<dbReference type="InterPro" id="IPR022812">
    <property type="entry name" value="Dynamin"/>
</dbReference>
<comment type="subcellular location">
    <subcellularLocation>
        <location evidence="1">Mitochondrion inner membrane</location>
    </subcellularLocation>
    <subcellularLocation>
        <location evidence="2">Mitochondrion intermembrane space</location>
    </subcellularLocation>
</comment>
<dbReference type="InterPro" id="IPR030381">
    <property type="entry name" value="G_DYNAMIN_dom"/>
</dbReference>
<evidence type="ECO:0000256" key="9">
    <source>
        <dbReference type="ARBA" id="ARBA00022842"/>
    </source>
</evidence>
<dbReference type="GeneID" id="87857765"/>
<keyword evidence="11" id="KW-1133">Transmembrane helix</keyword>
<evidence type="ECO:0000256" key="15">
    <source>
        <dbReference type="ARBA" id="ARBA00023157"/>
    </source>
</evidence>
<dbReference type="FunFam" id="3.40.50.300:FF:000741">
    <property type="entry name" value="Putative mitochondrial dynamin GTPase"/>
    <property type="match status" value="1"/>
</dbReference>
<dbReference type="SMART" id="SM00053">
    <property type="entry name" value="DYNc"/>
    <property type="match status" value="1"/>
</dbReference>
<feature type="region of interest" description="Disordered" evidence="18">
    <location>
        <begin position="910"/>
        <end position="940"/>
    </location>
</feature>
<sequence>MSAQLRAAGALGPVARRVTLRAIRPYHSQLPTGGLQRTEHASRALRRSMRFPANSYHNAVIVRNASFIRFLPKLALKFARIPALFGTMMIGGVAWIQYQAIQVSNSAQEVFGNVKNTVTTTASGLWGSAVDIAEQTKRGWDNTKEEFDLPEWLGNLFKSEGGPEGGNNNGSGPGGPEPPKKARMGAAAVGASAAAYGYDDAAEEDDRTPEEISKDDQMMYMTKMMIEIRNLLQKVGQSSTVSLPSIVVIGSQSSGKSSVLEAIVGHEFLPKGNNMITRRPIELTLVNDPKVSADYGEFPDLGLHRITDFSLIQKNLTELNQSVPERECVSDDPIRLTIHSPRVPDLSLIDLPGYIQVAGENQPRELKRKISELCDKYIRGPNIILAISAADVDLANSTALQASRRVDPRGERTIGVITKMDLVDPEKGAAILSDKQYPLRLGYVGVISRAPQQTGLFKRDTGALVRQISKNEKSYFSTHPEFGPDSGVNIGTVTLRKKLMHVLEQQMSSKLQDTTAAIQRELEETSYQFKVQYNEEPMTAEAYLAASLDDFKHAFKRFASSFGRPQMQQLLKEALDQRVLDQLAAKYWNKPIEDLSPAPFEPENIADLPKADPNSQFWHMQLDTATSALTRLGVGRLAATVVANAIQANVDKLVNKSTFAKHPSARQVINEAAATVLADRSYTTSDGIEFSLKPYKYEVDIQPQEWSQGRDHVAGVLKMELDHCQRAMGNLENSVGGKRKLKEVMNFVDKARKGEIVVEGETRNGAGGFSAALLQKGREAVFLRDRADIINMRIMAVKSRQCKSLENKYYCPEVFLDAVATKLTQTSVLFLNVEMLNDFYARFPREVEFKLGEQMLGGGLERFASEDPRIRRHLDLIRRKELLELVLSKIEGLRRFNRADDDVDSAHNYHGHGHRAYNGNLGKKSSSSSGSSSSRGRFGF</sequence>
<dbReference type="PROSITE" id="PS00410">
    <property type="entry name" value="G_DYNAMIN_1"/>
    <property type="match status" value="1"/>
</dbReference>
<comment type="caution">
    <text evidence="21">The sequence shown here is derived from an EMBL/GenBank/DDBJ whole genome shotgun (WGS) entry which is preliminary data.</text>
</comment>
<dbReference type="PROSITE" id="PS51718">
    <property type="entry name" value="G_DYNAMIN_2"/>
    <property type="match status" value="1"/>
</dbReference>
<organism evidence="21 22">
    <name type="scientific">Neurospora tetraspora</name>
    <dbReference type="NCBI Taxonomy" id="94610"/>
    <lineage>
        <taxon>Eukaryota</taxon>
        <taxon>Fungi</taxon>
        <taxon>Dikarya</taxon>
        <taxon>Ascomycota</taxon>
        <taxon>Pezizomycotina</taxon>
        <taxon>Sordariomycetes</taxon>
        <taxon>Sordariomycetidae</taxon>
        <taxon>Sordariales</taxon>
        <taxon>Sordariaceae</taxon>
        <taxon>Neurospora</taxon>
    </lineage>
</organism>
<feature type="compositionally biased region" description="Low complexity" evidence="18">
    <location>
        <begin position="922"/>
        <end position="940"/>
    </location>
</feature>
<keyword evidence="5" id="KW-0479">Metal-binding</keyword>
<evidence type="ECO:0000256" key="11">
    <source>
        <dbReference type="ARBA" id="ARBA00022989"/>
    </source>
</evidence>
<dbReference type="InterPro" id="IPR045063">
    <property type="entry name" value="Dynamin_N"/>
</dbReference>
<evidence type="ECO:0000256" key="13">
    <source>
        <dbReference type="ARBA" id="ARBA00023134"/>
    </source>
</evidence>
<keyword evidence="10" id="KW-0809">Transit peptide</keyword>
<comment type="similarity">
    <text evidence="17">Belongs to the TRAFAC class dynamin-like GTPase superfamily. Dynamin/Fzo/YdjA family.</text>
</comment>
<dbReference type="EC" id="3.6.5.5" evidence="3"/>
<accession>A0AAE0MUB8</accession>
<feature type="region of interest" description="Disordered" evidence="18">
    <location>
        <begin position="158"/>
        <end position="186"/>
    </location>
</feature>
<dbReference type="InterPro" id="IPR027417">
    <property type="entry name" value="P-loop_NTPase"/>
</dbReference>
<evidence type="ECO:0000256" key="12">
    <source>
        <dbReference type="ARBA" id="ARBA00023128"/>
    </source>
</evidence>
<keyword evidence="7" id="KW-0999">Mitochondrion inner membrane</keyword>
<evidence type="ECO:0000256" key="10">
    <source>
        <dbReference type="ARBA" id="ARBA00022946"/>
    </source>
</evidence>
<keyword evidence="15" id="KW-1015">Disulfide bond</keyword>
<proteinExistence type="inferred from homology"/>
<dbReference type="GO" id="GO:0046872">
    <property type="term" value="F:metal ion binding"/>
    <property type="evidence" value="ECO:0007669"/>
    <property type="project" value="UniProtKB-KW"/>
</dbReference>
<gene>
    <name evidence="21" type="ORF">B0H65DRAFT_113291</name>
</gene>
<dbReference type="GO" id="GO:0005743">
    <property type="term" value="C:mitochondrial inner membrane"/>
    <property type="evidence" value="ECO:0007669"/>
    <property type="project" value="UniProtKB-SubCell"/>
</dbReference>
<dbReference type="EMBL" id="JAUEPP010000002">
    <property type="protein sequence ID" value="KAK3351292.1"/>
    <property type="molecule type" value="Genomic_DNA"/>
</dbReference>
<dbReference type="Gene3D" id="3.40.50.300">
    <property type="entry name" value="P-loop containing nucleotide triphosphate hydrolases"/>
    <property type="match status" value="1"/>
</dbReference>
<keyword evidence="4" id="KW-0812">Transmembrane</keyword>
<dbReference type="Pfam" id="PF00350">
    <property type="entry name" value="Dynamin_N"/>
    <property type="match status" value="1"/>
</dbReference>
<evidence type="ECO:0000256" key="3">
    <source>
        <dbReference type="ARBA" id="ARBA00011980"/>
    </source>
</evidence>
<dbReference type="GO" id="GO:0003924">
    <property type="term" value="F:GTPase activity"/>
    <property type="evidence" value="ECO:0007669"/>
    <property type="project" value="InterPro"/>
</dbReference>
<dbReference type="InterPro" id="IPR020850">
    <property type="entry name" value="GED_dom"/>
</dbReference>
<dbReference type="PANTHER" id="PTHR11566">
    <property type="entry name" value="DYNAMIN"/>
    <property type="match status" value="1"/>
</dbReference>
<dbReference type="GO" id="GO:0005886">
    <property type="term" value="C:plasma membrane"/>
    <property type="evidence" value="ECO:0007669"/>
    <property type="project" value="TreeGrafter"/>
</dbReference>
<dbReference type="Pfam" id="PF24550">
    <property type="entry name" value="LIS_MGM1"/>
    <property type="match status" value="1"/>
</dbReference>
<dbReference type="InterPro" id="IPR056495">
    <property type="entry name" value="LIS_MGM1"/>
</dbReference>
<evidence type="ECO:0000256" key="6">
    <source>
        <dbReference type="ARBA" id="ARBA00022741"/>
    </source>
</evidence>
<dbReference type="GO" id="GO:0031623">
    <property type="term" value="P:receptor internalization"/>
    <property type="evidence" value="ECO:0007669"/>
    <property type="project" value="TreeGrafter"/>
</dbReference>
<dbReference type="InterPro" id="IPR001401">
    <property type="entry name" value="Dynamin_GTPase"/>
</dbReference>
<reference evidence="21" key="2">
    <citation type="submission" date="2023-06" db="EMBL/GenBank/DDBJ databases">
        <authorList>
            <consortium name="Lawrence Berkeley National Laboratory"/>
            <person name="Haridas S."/>
            <person name="Hensen N."/>
            <person name="Bonometti L."/>
            <person name="Westerberg I."/>
            <person name="Brannstrom I.O."/>
            <person name="Guillou S."/>
            <person name="Cros-Aarteil S."/>
            <person name="Calhoun S."/>
            <person name="Kuo A."/>
            <person name="Mondo S."/>
            <person name="Pangilinan J."/>
            <person name="Riley R."/>
            <person name="Labutti K."/>
            <person name="Andreopoulos B."/>
            <person name="Lipzen A."/>
            <person name="Chen C."/>
            <person name="Yanf M."/>
            <person name="Daum C."/>
            <person name="Ng V."/>
            <person name="Clum A."/>
            <person name="Steindorff A."/>
            <person name="Ohm R."/>
            <person name="Martin F."/>
            <person name="Silar P."/>
            <person name="Natvig D."/>
            <person name="Lalanne C."/>
            <person name="Gautier V."/>
            <person name="Ament-Velasquez S.L."/>
            <person name="Kruys A."/>
            <person name="Hutchinson M.I."/>
            <person name="Powell A.J."/>
            <person name="Barry K."/>
            <person name="Miller A.N."/>
            <person name="Grigoriev I.V."/>
            <person name="Debuchy R."/>
            <person name="Gladieux P."/>
            <person name="Thoren M.H."/>
            <person name="Johannesson H."/>
        </authorList>
    </citation>
    <scope>NUCLEOTIDE SEQUENCE</scope>
    <source>
        <strain evidence="21">CBS 560.94</strain>
    </source>
</reference>
<dbReference type="Pfam" id="PF01031">
    <property type="entry name" value="Dynamin_M"/>
    <property type="match status" value="1"/>
</dbReference>
<dbReference type="InterPro" id="IPR000375">
    <property type="entry name" value="Dynamin_stalk"/>
</dbReference>
<evidence type="ECO:0000259" key="20">
    <source>
        <dbReference type="PROSITE" id="PS51718"/>
    </source>
</evidence>
<evidence type="ECO:0000256" key="1">
    <source>
        <dbReference type="ARBA" id="ARBA00004273"/>
    </source>
</evidence>
<dbReference type="PRINTS" id="PR00195">
    <property type="entry name" value="DYNAMIN"/>
</dbReference>
<feature type="domain" description="Dynamin-type G" evidence="20">
    <location>
        <begin position="240"/>
        <end position="512"/>
    </location>
</feature>
<dbReference type="CDD" id="cd08771">
    <property type="entry name" value="DLP_1"/>
    <property type="match status" value="1"/>
</dbReference>
<evidence type="ECO:0000256" key="4">
    <source>
        <dbReference type="ARBA" id="ARBA00022692"/>
    </source>
</evidence>
<dbReference type="RefSeq" id="XP_062684587.1">
    <property type="nucleotide sequence ID" value="XM_062820611.1"/>
</dbReference>